<dbReference type="EMBL" id="CM001881">
    <property type="protein sequence ID" value="EOY24397.1"/>
    <property type="molecule type" value="Genomic_DNA"/>
</dbReference>
<keyword evidence="2" id="KW-1185">Reference proteome</keyword>
<dbReference type="InParanoid" id="A0A061G5B9"/>
<evidence type="ECO:0000313" key="2">
    <source>
        <dbReference type="Proteomes" id="UP000026915"/>
    </source>
</evidence>
<dbReference type="AlphaFoldDB" id="A0A061G5B9"/>
<dbReference type="Proteomes" id="UP000026915">
    <property type="component" value="Chromosome 3"/>
</dbReference>
<protein>
    <submittedName>
        <fullName evidence="1">Uncharacterized protein</fullName>
    </submittedName>
</protein>
<organism evidence="1 2">
    <name type="scientific">Theobroma cacao</name>
    <name type="common">Cacao</name>
    <name type="synonym">Cocoa</name>
    <dbReference type="NCBI Taxonomy" id="3641"/>
    <lineage>
        <taxon>Eukaryota</taxon>
        <taxon>Viridiplantae</taxon>
        <taxon>Streptophyta</taxon>
        <taxon>Embryophyta</taxon>
        <taxon>Tracheophyta</taxon>
        <taxon>Spermatophyta</taxon>
        <taxon>Magnoliopsida</taxon>
        <taxon>eudicotyledons</taxon>
        <taxon>Gunneridae</taxon>
        <taxon>Pentapetalae</taxon>
        <taxon>rosids</taxon>
        <taxon>malvids</taxon>
        <taxon>Malvales</taxon>
        <taxon>Malvaceae</taxon>
        <taxon>Byttnerioideae</taxon>
        <taxon>Theobroma</taxon>
    </lineage>
</organism>
<accession>A0A061G5B9</accession>
<sequence>MSGRPLPLVFPRLELVAGLQMCCGPEVEGCCWLIVWLFFVLKLSLLELVELRDICIWELGLVHSTPRLLELIPFISLKDNHMVHTCLRQTSDPVKCTQNEASGLGHLMFHLLNLEMAQNLRGSENVKTSQGLMIVTQHWTRSELRRLMLSSSSYPSLAA</sequence>
<gene>
    <name evidence="1" type="ORF">TCM_016007</name>
</gene>
<dbReference type="HOGENOM" id="CLU_1663836_0_0_1"/>
<dbReference type="Gramene" id="EOY24397">
    <property type="protein sequence ID" value="EOY24397"/>
    <property type="gene ID" value="TCM_016007"/>
</dbReference>
<name>A0A061G5B9_THECC</name>
<evidence type="ECO:0000313" key="1">
    <source>
        <dbReference type="EMBL" id="EOY24397.1"/>
    </source>
</evidence>
<proteinExistence type="predicted"/>
<reference evidence="1 2" key="1">
    <citation type="journal article" date="2013" name="Genome Biol.">
        <title>The genome sequence of the most widely cultivated cacao type and its use to identify candidate genes regulating pod color.</title>
        <authorList>
            <person name="Motamayor J.C."/>
            <person name="Mockaitis K."/>
            <person name="Schmutz J."/>
            <person name="Haiminen N."/>
            <person name="Iii D.L."/>
            <person name="Cornejo O."/>
            <person name="Findley S.D."/>
            <person name="Zheng P."/>
            <person name="Utro F."/>
            <person name="Royaert S."/>
            <person name="Saski C."/>
            <person name="Jenkins J."/>
            <person name="Podicheti R."/>
            <person name="Zhao M."/>
            <person name="Scheffler B.E."/>
            <person name="Stack J.C."/>
            <person name="Feltus F.A."/>
            <person name="Mustiga G.M."/>
            <person name="Amores F."/>
            <person name="Phillips W."/>
            <person name="Marelli J.P."/>
            <person name="May G.D."/>
            <person name="Shapiro H."/>
            <person name="Ma J."/>
            <person name="Bustamante C.D."/>
            <person name="Schnell R.J."/>
            <person name="Main D."/>
            <person name="Gilbert D."/>
            <person name="Parida L."/>
            <person name="Kuhn D.N."/>
        </authorList>
    </citation>
    <scope>NUCLEOTIDE SEQUENCE [LARGE SCALE GENOMIC DNA]</scope>
    <source>
        <strain evidence="2">cv. Matina 1-6</strain>
    </source>
</reference>